<comment type="function">
    <text evidence="2">Repressor of jasmonate responses.</text>
</comment>
<proteinExistence type="inferred from homology"/>
<comment type="subcellular location">
    <subcellularLocation>
        <location evidence="2">Nucleus</location>
    </subcellularLocation>
</comment>
<accession>A0A8T3A171</accession>
<feature type="region of interest" description="Disordered" evidence="3">
    <location>
        <begin position="267"/>
        <end position="303"/>
    </location>
</feature>
<comment type="domain">
    <text evidence="2">The jas domain is required for interaction with COI1.</text>
</comment>
<dbReference type="Pfam" id="PF06200">
    <property type="entry name" value="tify"/>
    <property type="match status" value="1"/>
</dbReference>
<dbReference type="AlphaFoldDB" id="A0A8T3A171"/>
<evidence type="ECO:0000256" key="1">
    <source>
        <dbReference type="ARBA" id="ARBA00008614"/>
    </source>
</evidence>
<dbReference type="GO" id="GO:0031347">
    <property type="term" value="P:regulation of defense response"/>
    <property type="evidence" value="ECO:0007669"/>
    <property type="project" value="UniProtKB-UniRule"/>
</dbReference>
<dbReference type="InterPro" id="IPR040390">
    <property type="entry name" value="TIFY/JAZ"/>
</dbReference>
<evidence type="ECO:0000313" key="6">
    <source>
        <dbReference type="Proteomes" id="UP000829196"/>
    </source>
</evidence>
<dbReference type="PANTHER" id="PTHR33077">
    <property type="entry name" value="PROTEIN TIFY 4A-RELATED-RELATED"/>
    <property type="match status" value="1"/>
</dbReference>
<sequence length="343" mass="37949">MEEKQRKTGERSSFAMTCSLLSQYLKDNWNLGELGIEKLHCSLQEKEKNLFRLPTTMNLFLGLDVSTETDTNRMFRNKVEDEISGQLTIFYDGKVMVFDNFPAKKDQDLMEMASKSVRPNSGPAQSLQRDPKSSEASRALAPPPGRRPSAGAPLGRCLPSDHHPATACRQTIVRPPPAAELQPDLRRTTARPPPAAVCRRTTARPPPARLQPDLRQTIARPPPAARPLPSCRPPPDLRPIASCRQTIALPLNLCSIVHGRRTFTRPLSAVGPSPGRLLPPDHRPGRRPSSDFSPTFVGSPLGRRLPPDICQAAAHRRTFARPPPAAEHPYDNLQTFDCLSNLL</sequence>
<dbReference type="Proteomes" id="UP000829196">
    <property type="component" value="Unassembled WGS sequence"/>
</dbReference>
<dbReference type="GO" id="GO:2000022">
    <property type="term" value="P:regulation of jasmonic acid mediated signaling pathway"/>
    <property type="evidence" value="ECO:0007669"/>
    <property type="project" value="UniProtKB-UniRule"/>
</dbReference>
<reference evidence="5" key="1">
    <citation type="journal article" date="2022" name="Front. Genet.">
        <title>Chromosome-Scale Assembly of the Dendrobium nobile Genome Provides Insights Into the Molecular Mechanism of the Biosynthesis of the Medicinal Active Ingredient of Dendrobium.</title>
        <authorList>
            <person name="Xu Q."/>
            <person name="Niu S.-C."/>
            <person name="Li K.-L."/>
            <person name="Zheng P.-J."/>
            <person name="Zhang X.-J."/>
            <person name="Jia Y."/>
            <person name="Liu Y."/>
            <person name="Niu Y.-X."/>
            <person name="Yu L.-H."/>
            <person name="Chen D.-F."/>
            <person name="Zhang G.-Q."/>
        </authorList>
    </citation>
    <scope>NUCLEOTIDE SEQUENCE</scope>
    <source>
        <tissue evidence="5">Leaf</tissue>
    </source>
</reference>
<keyword evidence="2" id="KW-1184">Jasmonic acid signaling pathway</keyword>
<name>A0A8T3A171_DENNO</name>
<keyword evidence="2" id="KW-0539">Nucleus</keyword>
<dbReference type="PANTHER" id="PTHR33077:SF140">
    <property type="entry name" value="PROTEIN TIFY 10B"/>
    <property type="match status" value="1"/>
</dbReference>
<comment type="caution">
    <text evidence="5">The sequence shown here is derived from an EMBL/GenBank/DDBJ whole genome shotgun (WGS) entry which is preliminary data.</text>
</comment>
<evidence type="ECO:0000259" key="4">
    <source>
        <dbReference type="PROSITE" id="PS51320"/>
    </source>
</evidence>
<feature type="domain" description="Tify" evidence="4">
    <location>
        <begin position="80"/>
        <end position="115"/>
    </location>
</feature>
<feature type="compositionally biased region" description="Polar residues" evidence="3">
    <location>
        <begin position="117"/>
        <end position="128"/>
    </location>
</feature>
<gene>
    <name evidence="5" type="ORF">KFK09_029326</name>
</gene>
<feature type="compositionally biased region" description="Low complexity" evidence="3">
    <location>
        <begin position="147"/>
        <end position="156"/>
    </location>
</feature>
<dbReference type="PROSITE" id="PS51320">
    <property type="entry name" value="TIFY"/>
    <property type="match status" value="1"/>
</dbReference>
<comment type="similarity">
    <text evidence="1 2">Belongs to the TIFY/JAZ family.</text>
</comment>
<evidence type="ECO:0000313" key="5">
    <source>
        <dbReference type="EMBL" id="KAI0486578.1"/>
    </source>
</evidence>
<feature type="region of interest" description="Disordered" evidence="3">
    <location>
        <begin position="114"/>
        <end position="210"/>
    </location>
</feature>
<evidence type="ECO:0000256" key="3">
    <source>
        <dbReference type="SAM" id="MobiDB-lite"/>
    </source>
</evidence>
<dbReference type="SMART" id="SM00979">
    <property type="entry name" value="TIFY"/>
    <property type="match status" value="1"/>
</dbReference>
<protein>
    <recommendedName>
        <fullName evidence="2">Protein TIFY</fullName>
    </recommendedName>
    <alternativeName>
        <fullName evidence="2">Jasmonate ZIM domain-containing protein</fullName>
    </alternativeName>
</protein>
<dbReference type="GO" id="GO:0005634">
    <property type="term" value="C:nucleus"/>
    <property type="evidence" value="ECO:0007669"/>
    <property type="project" value="UniProtKB-SubCell"/>
</dbReference>
<evidence type="ECO:0000256" key="2">
    <source>
        <dbReference type="RuleBase" id="RU369065"/>
    </source>
</evidence>
<keyword evidence="6" id="KW-1185">Reference proteome</keyword>
<dbReference type="GO" id="GO:0009611">
    <property type="term" value="P:response to wounding"/>
    <property type="evidence" value="ECO:0007669"/>
    <property type="project" value="UniProtKB-UniRule"/>
</dbReference>
<organism evidence="5 6">
    <name type="scientific">Dendrobium nobile</name>
    <name type="common">Orchid</name>
    <dbReference type="NCBI Taxonomy" id="94219"/>
    <lineage>
        <taxon>Eukaryota</taxon>
        <taxon>Viridiplantae</taxon>
        <taxon>Streptophyta</taxon>
        <taxon>Embryophyta</taxon>
        <taxon>Tracheophyta</taxon>
        <taxon>Spermatophyta</taxon>
        <taxon>Magnoliopsida</taxon>
        <taxon>Liliopsida</taxon>
        <taxon>Asparagales</taxon>
        <taxon>Orchidaceae</taxon>
        <taxon>Epidendroideae</taxon>
        <taxon>Malaxideae</taxon>
        <taxon>Dendrobiinae</taxon>
        <taxon>Dendrobium</taxon>
    </lineage>
</organism>
<dbReference type="InterPro" id="IPR010399">
    <property type="entry name" value="Tify_dom"/>
</dbReference>
<dbReference type="EMBL" id="JAGYWB010000027">
    <property type="protein sequence ID" value="KAI0486578.1"/>
    <property type="molecule type" value="Genomic_DNA"/>
</dbReference>